<evidence type="ECO:0008006" key="3">
    <source>
        <dbReference type="Google" id="ProtNLM"/>
    </source>
</evidence>
<gene>
    <name evidence="1" type="ORF">FV141_00280</name>
</gene>
<reference evidence="1 2" key="1">
    <citation type="submission" date="2019-08" db="EMBL/GenBank/DDBJ databases">
        <title>Dermacoccus abyssi strain HZAU 226, whole genome Nanopore sequencing project.</title>
        <authorList>
            <person name="Guo A."/>
            <person name="Zhang X."/>
            <person name="Ruan Y."/>
            <person name="Liu W."/>
            <person name="Chen Q."/>
            <person name="Gu L."/>
        </authorList>
    </citation>
    <scope>NUCLEOTIDE SEQUENCE [LARGE SCALE GENOMIC DNA]</scope>
    <source>
        <strain evidence="1 2">HZAU 226</strain>
    </source>
</reference>
<proteinExistence type="predicted"/>
<name>A0ABX5Z6D7_9MICO</name>
<accession>A0ABX5Z6D7</accession>
<organism evidence="1 2">
    <name type="scientific">Dermacoccus abyssi</name>
    <dbReference type="NCBI Taxonomy" id="322596"/>
    <lineage>
        <taxon>Bacteria</taxon>
        <taxon>Bacillati</taxon>
        <taxon>Actinomycetota</taxon>
        <taxon>Actinomycetes</taxon>
        <taxon>Micrococcales</taxon>
        <taxon>Dermacoccaceae</taxon>
        <taxon>Dermacoccus</taxon>
    </lineage>
</organism>
<keyword evidence="2" id="KW-1185">Reference proteome</keyword>
<evidence type="ECO:0000313" key="1">
    <source>
        <dbReference type="EMBL" id="QEH92147.1"/>
    </source>
</evidence>
<sequence>MTQQPADAEVEALLTEIIAGMGAGTPFGGGAVGARWGAKRLKNEVATAQVDVGPQHVDEAVARLAALLRSAPRQDGPTVTLAGVLGSGFGNMNPALVRVEVTPEGRIRIAAHAKEGLIKQRTAQKAVSTLTEALG</sequence>
<dbReference type="Proteomes" id="UP000323565">
    <property type="component" value="Chromosome"/>
</dbReference>
<dbReference type="EMBL" id="CP043031">
    <property type="protein sequence ID" value="QEH92147.1"/>
    <property type="molecule type" value="Genomic_DNA"/>
</dbReference>
<evidence type="ECO:0000313" key="2">
    <source>
        <dbReference type="Proteomes" id="UP000323565"/>
    </source>
</evidence>
<protein>
    <recommendedName>
        <fullName evidence="3">YbaB/EbfC family DNA-binding protein</fullName>
    </recommendedName>
</protein>